<dbReference type="Proteomes" id="UP001260773">
    <property type="component" value="Unassembled WGS sequence"/>
</dbReference>
<comment type="caution">
    <text evidence="2">The sequence shown here is derived from an EMBL/GenBank/DDBJ whole genome shotgun (WGS) entry which is preliminary data.</text>
</comment>
<evidence type="ECO:0000313" key="3">
    <source>
        <dbReference type="EMBL" id="MDT2514945.1"/>
    </source>
</evidence>
<feature type="transmembrane region" description="Helical" evidence="1">
    <location>
        <begin position="9"/>
        <end position="26"/>
    </location>
</feature>
<dbReference type="Proteomes" id="UP001264335">
    <property type="component" value="Unassembled WGS sequence"/>
</dbReference>
<dbReference type="GeneID" id="69571333"/>
<accession>A0AAJ2MN36</accession>
<evidence type="ECO:0000256" key="1">
    <source>
        <dbReference type="SAM" id="Phobius"/>
    </source>
</evidence>
<evidence type="ECO:0000313" key="4">
    <source>
        <dbReference type="Proteomes" id="UP001260773"/>
    </source>
</evidence>
<name>A0AAJ2MN36_ENTAV</name>
<sequence length="57" mass="6636">MNLKKFNNMYTYIAISYFFVSLFFAFQSGAVLKLASFFFLISFGINAFKSIKEAQNR</sequence>
<dbReference type="EMBL" id="JARPWY010000031">
    <property type="protein sequence ID" value="MDT2514945.1"/>
    <property type="molecule type" value="Genomic_DNA"/>
</dbReference>
<proteinExistence type="predicted"/>
<evidence type="ECO:0000313" key="2">
    <source>
        <dbReference type="EMBL" id="MDT2403004.1"/>
    </source>
</evidence>
<keyword evidence="1" id="KW-0812">Transmembrane</keyword>
<protein>
    <submittedName>
        <fullName evidence="2">Uncharacterized protein</fullName>
    </submittedName>
</protein>
<dbReference type="RefSeq" id="WP_155856972.1">
    <property type="nucleotide sequence ID" value="NZ_CAAKNX010000155.1"/>
</dbReference>
<reference evidence="2 5" key="1">
    <citation type="submission" date="2023-03" db="EMBL/GenBank/DDBJ databases">
        <authorList>
            <person name="Shen W."/>
            <person name="Cai J."/>
        </authorList>
    </citation>
    <scope>NUCLEOTIDE SEQUENCE</scope>
    <source>
        <strain evidence="2">P33-2</strain>
        <strain evidence="3 5">Y2</strain>
    </source>
</reference>
<keyword evidence="1" id="KW-0472">Membrane</keyword>
<dbReference type="EMBL" id="JARPWH010000037">
    <property type="protein sequence ID" value="MDT2403004.1"/>
    <property type="molecule type" value="Genomic_DNA"/>
</dbReference>
<keyword evidence="1" id="KW-1133">Transmembrane helix</keyword>
<gene>
    <name evidence="2" type="ORF">P7D43_11505</name>
    <name evidence="3" type="ORF">P7D79_12025</name>
</gene>
<organism evidence="2 4">
    <name type="scientific">Enterococcus avium</name>
    <name type="common">Streptococcus avium</name>
    <dbReference type="NCBI Taxonomy" id="33945"/>
    <lineage>
        <taxon>Bacteria</taxon>
        <taxon>Bacillati</taxon>
        <taxon>Bacillota</taxon>
        <taxon>Bacilli</taxon>
        <taxon>Lactobacillales</taxon>
        <taxon>Enterococcaceae</taxon>
        <taxon>Enterococcus</taxon>
    </lineage>
</organism>
<dbReference type="AlphaFoldDB" id="A0AAJ2MN36"/>
<evidence type="ECO:0000313" key="5">
    <source>
        <dbReference type="Proteomes" id="UP001264335"/>
    </source>
</evidence>